<organism evidence="3 4">
    <name type="scientific">Rhodoblastus sphagnicola</name>
    <dbReference type="NCBI Taxonomy" id="333368"/>
    <lineage>
        <taxon>Bacteria</taxon>
        <taxon>Pseudomonadati</taxon>
        <taxon>Pseudomonadota</taxon>
        <taxon>Alphaproteobacteria</taxon>
        <taxon>Hyphomicrobiales</taxon>
        <taxon>Rhodoblastaceae</taxon>
        <taxon>Rhodoblastus</taxon>
    </lineage>
</organism>
<dbReference type="PIRSF" id="PIRSF018266">
    <property type="entry name" value="FecR"/>
    <property type="match status" value="1"/>
</dbReference>
<dbReference type="InterPro" id="IPR032623">
    <property type="entry name" value="FecR_N"/>
</dbReference>
<dbReference type="RefSeq" id="WP_104509207.1">
    <property type="nucleotide sequence ID" value="NZ_JACIGC010000010.1"/>
</dbReference>
<dbReference type="PANTHER" id="PTHR30273">
    <property type="entry name" value="PERIPLASMIC SIGNAL SENSOR AND SIGMA FACTOR ACTIVATOR FECR-RELATED"/>
    <property type="match status" value="1"/>
</dbReference>
<dbReference type="AlphaFoldDB" id="A0A2S6N1C9"/>
<dbReference type="InterPro" id="IPR006860">
    <property type="entry name" value="FecR"/>
</dbReference>
<feature type="domain" description="FecR protein" evidence="1">
    <location>
        <begin position="122"/>
        <end position="213"/>
    </location>
</feature>
<dbReference type="Gene3D" id="3.55.50.30">
    <property type="match status" value="1"/>
</dbReference>
<evidence type="ECO:0000259" key="2">
    <source>
        <dbReference type="Pfam" id="PF16220"/>
    </source>
</evidence>
<dbReference type="PANTHER" id="PTHR30273:SF2">
    <property type="entry name" value="PROTEIN FECR"/>
    <property type="match status" value="1"/>
</dbReference>
<dbReference type="EMBL" id="NHSJ01000109">
    <property type="protein sequence ID" value="PPQ28424.1"/>
    <property type="molecule type" value="Genomic_DNA"/>
</dbReference>
<gene>
    <name evidence="3" type="ORF">CCR94_17855</name>
</gene>
<evidence type="ECO:0000313" key="3">
    <source>
        <dbReference type="EMBL" id="PPQ28424.1"/>
    </source>
</evidence>
<dbReference type="Pfam" id="PF16220">
    <property type="entry name" value="DUF4880"/>
    <property type="match status" value="1"/>
</dbReference>
<comment type="caution">
    <text evidence="3">The sequence shown here is derived from an EMBL/GenBank/DDBJ whole genome shotgun (WGS) entry which is preliminary data.</text>
</comment>
<dbReference type="OrthoDB" id="636724at2"/>
<dbReference type="Pfam" id="PF04773">
    <property type="entry name" value="FecR"/>
    <property type="match status" value="1"/>
</dbReference>
<evidence type="ECO:0000313" key="4">
    <source>
        <dbReference type="Proteomes" id="UP000239089"/>
    </source>
</evidence>
<name>A0A2S6N1C9_9HYPH</name>
<protein>
    <submittedName>
        <fullName evidence="3">Iron dicitrate transport regulator FecR</fullName>
    </submittedName>
</protein>
<proteinExistence type="predicted"/>
<dbReference type="GO" id="GO:0016989">
    <property type="term" value="F:sigma factor antagonist activity"/>
    <property type="evidence" value="ECO:0007669"/>
    <property type="project" value="TreeGrafter"/>
</dbReference>
<accession>A0A2S6N1C9</accession>
<feature type="domain" description="FecR N-terminal" evidence="2">
    <location>
        <begin position="16"/>
        <end position="55"/>
    </location>
</feature>
<reference evidence="3 4" key="1">
    <citation type="journal article" date="2018" name="Arch. Microbiol.">
        <title>New insights into the metabolic potential of the phototrophic purple bacterium Rhodopila globiformis DSM 161(T) from its draft genome sequence and evidence for a vanadium-dependent nitrogenase.</title>
        <authorList>
            <person name="Imhoff J.F."/>
            <person name="Rahn T."/>
            <person name="Kunzel S."/>
            <person name="Neulinger S.C."/>
        </authorList>
    </citation>
    <scope>NUCLEOTIDE SEQUENCE [LARGE SCALE GENOMIC DNA]</scope>
    <source>
        <strain evidence="3 4">DSM 16996</strain>
    </source>
</reference>
<evidence type="ECO:0000259" key="1">
    <source>
        <dbReference type="Pfam" id="PF04773"/>
    </source>
</evidence>
<sequence length="326" mass="35359">MTESDDQKMAIDTREDEAFEWLTRLTSGEVTTAELQALALWRAQSPENEAAFVEAGKLWHSVKPAVERVARQRHAIAATSSVTDMRMGRRAMLGGALAASAAYLIVRPPLGLWSSLSELTSDYRTVTGQQRRITTEGGATIEINTQTSIDIRLAGDTERIELIAGEATITTAAHAARSIVALAGDGRATATDAMFNMRRNGSSVCITCVTGAVLVEQRGQPVTLRQKQQVSCTDEGLSPLVEIDPASVTAWRQGILAFHDEPLGRVVDEVNRYWPGKIIVANASLAKRPVTARFKLDRLEDVITQIQLVFHANVTRLPGGVVVLSS</sequence>
<keyword evidence="4" id="KW-1185">Reference proteome</keyword>
<dbReference type="Gene3D" id="2.60.120.1440">
    <property type="match status" value="1"/>
</dbReference>
<dbReference type="Proteomes" id="UP000239089">
    <property type="component" value="Unassembled WGS sequence"/>
</dbReference>
<dbReference type="InterPro" id="IPR012373">
    <property type="entry name" value="Ferrdict_sens_TM"/>
</dbReference>